<keyword evidence="4" id="KW-1185">Reference proteome</keyword>
<dbReference type="InterPro" id="IPR027417">
    <property type="entry name" value="P-loop_NTPase"/>
</dbReference>
<dbReference type="Proteomes" id="UP000215199">
    <property type="component" value="Unassembled WGS sequence"/>
</dbReference>
<gene>
    <name evidence="3" type="ORF">CF165_46950</name>
</gene>
<dbReference type="PROSITE" id="PS50837">
    <property type="entry name" value="NACHT"/>
    <property type="match status" value="1"/>
</dbReference>
<evidence type="ECO:0000259" key="2">
    <source>
        <dbReference type="PROSITE" id="PS50837"/>
    </source>
</evidence>
<keyword evidence="1" id="KW-0812">Transmembrane</keyword>
<dbReference type="AlphaFoldDB" id="A0A229SLN2"/>
<reference evidence="4" key="1">
    <citation type="submission" date="2017-07" db="EMBL/GenBank/DDBJ databases">
        <title>Comparative genome mining reveals phylogenetic distribution patterns of secondary metabolites in Amycolatopsis.</title>
        <authorList>
            <person name="Adamek M."/>
            <person name="Alanjary M."/>
            <person name="Sales-Ortells H."/>
            <person name="Goodfellow M."/>
            <person name="Bull A.T."/>
            <person name="Kalinowski J."/>
            <person name="Ziemert N."/>
        </authorList>
    </citation>
    <scope>NUCLEOTIDE SEQUENCE [LARGE SCALE GENOMIC DNA]</scope>
    <source>
        <strain evidence="4">H5</strain>
    </source>
</reference>
<name>A0A229SLN2_9PSEU</name>
<feature type="domain" description="NACHT" evidence="2">
    <location>
        <begin position="159"/>
        <end position="247"/>
    </location>
</feature>
<accession>A0A229SLN2</accession>
<feature type="transmembrane region" description="Helical" evidence="1">
    <location>
        <begin position="719"/>
        <end position="738"/>
    </location>
</feature>
<dbReference type="Gene3D" id="3.40.50.300">
    <property type="entry name" value="P-loop containing nucleotide triphosphate hydrolases"/>
    <property type="match status" value="1"/>
</dbReference>
<feature type="transmembrane region" description="Helical" evidence="1">
    <location>
        <begin position="485"/>
        <end position="505"/>
    </location>
</feature>
<proteinExistence type="predicted"/>
<evidence type="ECO:0000313" key="3">
    <source>
        <dbReference type="EMBL" id="OXM59551.1"/>
    </source>
</evidence>
<organism evidence="3 4">
    <name type="scientific">Amycolatopsis vastitatis</name>
    <dbReference type="NCBI Taxonomy" id="1905142"/>
    <lineage>
        <taxon>Bacteria</taxon>
        <taxon>Bacillati</taxon>
        <taxon>Actinomycetota</taxon>
        <taxon>Actinomycetes</taxon>
        <taxon>Pseudonocardiales</taxon>
        <taxon>Pseudonocardiaceae</taxon>
        <taxon>Amycolatopsis</taxon>
    </lineage>
</organism>
<evidence type="ECO:0000313" key="4">
    <source>
        <dbReference type="Proteomes" id="UP000215199"/>
    </source>
</evidence>
<keyword evidence="1" id="KW-0472">Membrane</keyword>
<protein>
    <recommendedName>
        <fullName evidence="2">NACHT domain-containing protein</fullName>
    </recommendedName>
</protein>
<comment type="caution">
    <text evidence="3">The sequence shown here is derived from an EMBL/GenBank/DDBJ whole genome shotgun (WGS) entry which is preliminary data.</text>
</comment>
<feature type="transmembrane region" description="Helical" evidence="1">
    <location>
        <begin position="517"/>
        <end position="541"/>
    </location>
</feature>
<dbReference type="InterPro" id="IPR007111">
    <property type="entry name" value="NACHT_NTPase"/>
</dbReference>
<feature type="transmembrane region" description="Helical" evidence="1">
    <location>
        <begin position="562"/>
        <end position="589"/>
    </location>
</feature>
<dbReference type="SUPFAM" id="SSF52540">
    <property type="entry name" value="P-loop containing nucleoside triphosphate hydrolases"/>
    <property type="match status" value="1"/>
</dbReference>
<feature type="transmembrane region" description="Helical" evidence="1">
    <location>
        <begin position="43"/>
        <end position="62"/>
    </location>
</feature>
<keyword evidence="1" id="KW-1133">Transmembrane helix</keyword>
<feature type="transmembrane region" description="Helical" evidence="1">
    <location>
        <begin position="621"/>
        <end position="647"/>
    </location>
</feature>
<sequence>MPVTPRRRRLLLRLTVAAGFAVVGVVLTVLLTNSLQNNDSYSSITGVLLSLATTFTTVMLVLRRPQPPPRVDTAAADLADELLVEWDREIRHRRERFGGSRPIPLTWAEVPGLAADPAEVFGSATPVGDVRLNLTGRLEDNPDEATMHLAEAFEQIPSKRLVVIGEPGAGKTFMGIMVTIGLLRRWQPGRPVPVFLSLSSWDPVTESLDDWLVRELATTHFNGDERTPRALLVRPRLLPVLDGLDELPEHLRRSAIRRINKVLDGDRPLVVTCRSAEYASEIDGGAPRLRRAPVVEIKPISVPDILAQLTQDRSWATAAKVVERAPSTPFAAALGTPLMLSLFMSAYADRDPGELLDQTRFTSRHDVEDHLIDTMIGTAYSDDVLAAVGPKRRWSGDDARRWLSYLAVHLHEHGDRNLNWWQLAPRTLSPWVAVAVGVPVGLVVLLVTEICYETIFPKNPGVGMAAAILNSPAAVSHESRRARQAALTGASLIFLPGFLVWLAAAETDTENKIVTSATQFGMLLALSAVSGAALAWVELLARRPQRSGPLPPPELLRRERRSALLAAAAAALLVSTTAVLAMTVSAALAGHIGQRVALFLGKPAVVDLHLPPIEDHVPWLLGWYGLPVLTVLSILLGALYAIGILVIRPWPRFVVARTRLSVRGELPWHLMDFLADARTRGLLRVAGSSYQFWHVRLQDRLVADPHLSSPEERPRRSRLSAAVVGITAAATVVAIGSVEPAGCRPVGIGHVDDRMQRTVIGDLSGCFAELTGRDWEGLTMSSADRDTLTGLATTKGDSFHTARIVVLGKLDRVTALEWHEVLAGLTKAAKTAGSAFELTLVQKDTGDLRAADANELTAEYLQSTSLGWHPQYTALDLDNDAVDNRAVDDFHMIFATSKLGYRDLSDSLREQLAQRWLGSVADNRGAPTITDGISDSECFEIRRSRSDYRTFAFDLRAVEVTAELVNRLRQCGGGTALVAADQVPQLRPLVREPTAVGLNWLKDDSRSIFTDCQSSPDPASLEQQICVAALAGASGFRMTITPIEKN</sequence>
<evidence type="ECO:0000256" key="1">
    <source>
        <dbReference type="SAM" id="Phobius"/>
    </source>
</evidence>
<dbReference type="EMBL" id="NMUL01000079">
    <property type="protein sequence ID" value="OXM59551.1"/>
    <property type="molecule type" value="Genomic_DNA"/>
</dbReference>
<feature type="transmembrane region" description="Helical" evidence="1">
    <location>
        <begin position="12"/>
        <end position="31"/>
    </location>
</feature>